<reference evidence="2" key="1">
    <citation type="journal article" date="2019" name="Int. J. Syst. Evol. Microbiol.">
        <title>The Global Catalogue of Microorganisms (GCM) 10K type strain sequencing project: providing services to taxonomists for standard genome sequencing and annotation.</title>
        <authorList>
            <consortium name="The Broad Institute Genomics Platform"/>
            <consortium name="The Broad Institute Genome Sequencing Center for Infectious Disease"/>
            <person name="Wu L."/>
            <person name="Ma J."/>
        </authorList>
    </citation>
    <scope>NUCLEOTIDE SEQUENCE [LARGE SCALE GENOMIC DNA]</scope>
    <source>
        <strain evidence="2">NBRC 103627</strain>
    </source>
</reference>
<evidence type="ECO:0000313" key="2">
    <source>
        <dbReference type="Proteomes" id="UP001596003"/>
    </source>
</evidence>
<accession>A0ABV8ZB56</accession>
<protein>
    <submittedName>
        <fullName evidence="1">DUF2931 family protein</fullName>
    </submittedName>
</protein>
<name>A0ABV8ZB56_9FLAO</name>
<dbReference type="EMBL" id="JBHSFY010000004">
    <property type="protein sequence ID" value="MFC4477011.1"/>
    <property type="molecule type" value="Genomic_DNA"/>
</dbReference>
<evidence type="ECO:0000313" key="1">
    <source>
        <dbReference type="EMBL" id="MFC4477011.1"/>
    </source>
</evidence>
<comment type="caution">
    <text evidence="1">The sequence shown here is derived from an EMBL/GenBank/DDBJ whole genome shotgun (WGS) entry which is preliminary data.</text>
</comment>
<gene>
    <name evidence="1" type="ORF">ACFO3N_08045</name>
</gene>
<dbReference type="RefSeq" id="WP_379796714.1">
    <property type="nucleotide sequence ID" value="NZ_JBHSFY010000004.1"/>
</dbReference>
<sequence>MKKNLPEFYVEISAPDNKYRITPIYDIIKTLEGVYAGLPYGSSSGRWGDSGSTWTAQRGTPIGADITYYSRYEDVFYRLNVDFPIDTIKDYMERAYARIDDENGETQEYKKLGRGHKSSSGNSYDSFSNLVFGFAPKGMVVVWFNFGITRIELGRYQAEILSDTVIIEKIKKKYLKKYSLTSERYDEAAKEYFLTDASPQKWDNYRSRHHWRPIVISENPKTELIQIQTSFYNGEIECMLRPWVIDPVYKERAVPSEINVVWMTGKKDEDKKQAYLYFNWEKVNEVFKKSGSKIDLQIKISKENNVELMLNGQPFEAESIRVFDWSPSMLRGMMYKNLK</sequence>
<proteinExistence type="predicted"/>
<keyword evidence="2" id="KW-1185">Reference proteome</keyword>
<dbReference type="Proteomes" id="UP001596003">
    <property type="component" value="Unassembled WGS sequence"/>
</dbReference>
<organism evidence="1 2">
    <name type="scientific">Flavobacterium chungangensis</name>
    <dbReference type="NCBI Taxonomy" id="2708132"/>
    <lineage>
        <taxon>Bacteria</taxon>
        <taxon>Pseudomonadati</taxon>
        <taxon>Bacteroidota</taxon>
        <taxon>Flavobacteriia</taxon>
        <taxon>Flavobacteriales</taxon>
        <taxon>Flavobacteriaceae</taxon>
        <taxon>Flavobacterium</taxon>
    </lineage>
</organism>
<dbReference type="InterPro" id="IPR021326">
    <property type="entry name" value="DUF2931"/>
</dbReference>
<dbReference type="Pfam" id="PF11153">
    <property type="entry name" value="DUF2931"/>
    <property type="match status" value="1"/>
</dbReference>